<feature type="transmembrane region" description="Helical" evidence="1">
    <location>
        <begin position="67"/>
        <end position="84"/>
    </location>
</feature>
<reference evidence="2 3" key="1">
    <citation type="submission" date="2016-09" db="EMBL/GenBank/DDBJ databases">
        <title>Streptomyces rubrolavendulae MJM4426 Genome sequencing and assembly.</title>
        <authorList>
            <person name="Kim J.-G."/>
        </authorList>
    </citation>
    <scope>NUCLEOTIDE SEQUENCE [LARGE SCALE GENOMIC DNA]</scope>
    <source>
        <strain evidence="2 3">MJM4426</strain>
    </source>
</reference>
<accession>A0A1D8FYS9</accession>
<dbReference type="Proteomes" id="UP000095349">
    <property type="component" value="Chromosome"/>
</dbReference>
<keyword evidence="3" id="KW-1185">Reference proteome</keyword>
<dbReference type="RefSeq" id="WP_078915600.1">
    <property type="nucleotide sequence ID" value="NZ_CP017316.1"/>
</dbReference>
<dbReference type="Pfam" id="PF14019">
    <property type="entry name" value="DUF4235"/>
    <property type="match status" value="1"/>
</dbReference>
<keyword evidence="1" id="KW-0472">Membrane</keyword>
<dbReference type="GeneID" id="91402646"/>
<sequence length="103" mass="10685">MSAKKPPMPRSKSKRKQSLVYRPVGLLLGLAGGAAASALFSQAWKAVGRGSDAPDALDEDRTWREILLAAALQGAIFAAVRAAVDRGGAVGVRRLTGTWPGGS</sequence>
<protein>
    <recommendedName>
        <fullName evidence="4">DUF4235 domain-containing protein</fullName>
    </recommendedName>
</protein>
<evidence type="ECO:0000313" key="2">
    <source>
        <dbReference type="EMBL" id="AOT58315.1"/>
    </source>
</evidence>
<dbReference type="STRING" id="285473.A4G23_01124"/>
<dbReference type="EMBL" id="CP017316">
    <property type="protein sequence ID" value="AOT58315.1"/>
    <property type="molecule type" value="Genomic_DNA"/>
</dbReference>
<gene>
    <name evidence="2" type="ORF">A4G23_01124</name>
</gene>
<organism evidence="2 3">
    <name type="scientific">Streptomyces rubrolavendulae</name>
    <dbReference type="NCBI Taxonomy" id="285473"/>
    <lineage>
        <taxon>Bacteria</taxon>
        <taxon>Bacillati</taxon>
        <taxon>Actinomycetota</taxon>
        <taxon>Actinomycetes</taxon>
        <taxon>Kitasatosporales</taxon>
        <taxon>Streptomycetaceae</taxon>
        <taxon>Streptomyces</taxon>
    </lineage>
</organism>
<dbReference type="InterPro" id="IPR025329">
    <property type="entry name" value="DUF4235"/>
</dbReference>
<proteinExistence type="predicted"/>
<keyword evidence="1" id="KW-1133">Transmembrane helix</keyword>
<dbReference type="PATRIC" id="fig|285473.5.peg.1170"/>
<evidence type="ECO:0000256" key="1">
    <source>
        <dbReference type="SAM" id="Phobius"/>
    </source>
</evidence>
<dbReference type="AlphaFoldDB" id="A0A1D8FYS9"/>
<dbReference type="KEGG" id="srn:A4G23_01124"/>
<name>A0A1D8FYS9_9ACTN</name>
<keyword evidence="1" id="KW-0812">Transmembrane</keyword>
<evidence type="ECO:0000313" key="3">
    <source>
        <dbReference type="Proteomes" id="UP000095349"/>
    </source>
</evidence>
<evidence type="ECO:0008006" key="4">
    <source>
        <dbReference type="Google" id="ProtNLM"/>
    </source>
</evidence>